<proteinExistence type="predicted"/>
<reference evidence="3 4" key="2">
    <citation type="submission" date="2015-12" db="EMBL/GenBank/DDBJ databases">
        <title>Draft Genome Sequence of Desulfitobacterium hafniense Strain DH, a Sulfate-reducing Bacterium Isolated from Paddy Soils.</title>
        <authorList>
            <person name="Bao P."/>
            <person name="Zhang X."/>
            <person name="Li G."/>
        </authorList>
    </citation>
    <scope>NUCLEOTIDE SEQUENCE [LARGE SCALE GENOMIC DNA]</scope>
    <source>
        <strain evidence="3 4">DH</strain>
    </source>
</reference>
<evidence type="ECO:0000313" key="2">
    <source>
        <dbReference type="EMBL" id="CDX02653.1"/>
    </source>
</evidence>
<gene>
    <name evidence="3" type="ORF">AT727_10015</name>
    <name evidence="2" type="ORF">DPCES_2766</name>
</gene>
<dbReference type="EMBL" id="LOCK01000050">
    <property type="protein sequence ID" value="KTE90252.1"/>
    <property type="molecule type" value="Genomic_DNA"/>
</dbReference>
<feature type="chain" id="PRO_5007384528" evidence="1">
    <location>
        <begin position="27"/>
        <end position="183"/>
    </location>
</feature>
<dbReference type="PATRIC" id="fig|49338.4.peg.2971"/>
<dbReference type="RefSeq" id="WP_005813274.1">
    <property type="nucleotide sequence ID" value="NZ_CABKQQ010000044.1"/>
</dbReference>
<protein>
    <submittedName>
        <fullName evidence="2">Peptidoglycan-binding domain 1 protein</fullName>
    </submittedName>
</protein>
<dbReference type="Gene3D" id="3.90.1010.20">
    <property type="match status" value="1"/>
</dbReference>
<feature type="signal peptide" evidence="1">
    <location>
        <begin position="1"/>
        <end position="26"/>
    </location>
</feature>
<dbReference type="AlphaFoldDB" id="A0A098B191"/>
<evidence type="ECO:0000313" key="4">
    <source>
        <dbReference type="Proteomes" id="UP000054623"/>
    </source>
</evidence>
<name>A0A098B191_DESHA</name>
<keyword evidence="1" id="KW-0732">Signal</keyword>
<accession>A0A098B191</accession>
<sequence>MKKILGVVLSLGLIVGLAGCSSQAPAATAASTPEPIKMGRVDAAAHGTNAVAIAVVAVQGDKIVGVSLDEYQFMPADKAKGLANTEGLAAKNYKDPAQVLASKIDNNEYYSNNMKEKAGSTVAYADNFNAIVEFCEGKTISELEGILSSTPAEKMPVDTVSGSTLADTAGYIKAVVDAAKAAK</sequence>
<evidence type="ECO:0000256" key="1">
    <source>
        <dbReference type="SAM" id="SignalP"/>
    </source>
</evidence>
<dbReference type="Proteomes" id="UP000054623">
    <property type="component" value="Unassembled WGS sequence"/>
</dbReference>
<reference evidence="2" key="1">
    <citation type="submission" date="2014-07" db="EMBL/GenBank/DDBJ databases">
        <authorList>
            <person name="Hornung V.Bastian."/>
        </authorList>
    </citation>
    <scope>NUCLEOTIDE SEQUENCE</scope>
    <source>
        <strain evidence="2">PCE-S</strain>
    </source>
</reference>
<dbReference type="OrthoDB" id="2604992at2"/>
<dbReference type="EMBL" id="LK996017">
    <property type="protein sequence ID" value="CDX02653.1"/>
    <property type="molecule type" value="Genomic_DNA"/>
</dbReference>
<evidence type="ECO:0000313" key="3">
    <source>
        <dbReference type="EMBL" id="KTE90252.1"/>
    </source>
</evidence>
<dbReference type="PROSITE" id="PS51257">
    <property type="entry name" value="PROKAR_LIPOPROTEIN"/>
    <property type="match status" value="1"/>
</dbReference>
<organism evidence="2">
    <name type="scientific">Desulfitobacterium hafniense</name>
    <name type="common">Desulfitobacterium frappieri</name>
    <dbReference type="NCBI Taxonomy" id="49338"/>
    <lineage>
        <taxon>Bacteria</taxon>
        <taxon>Bacillati</taxon>
        <taxon>Bacillota</taxon>
        <taxon>Clostridia</taxon>
        <taxon>Eubacteriales</taxon>
        <taxon>Desulfitobacteriaceae</taxon>
        <taxon>Desulfitobacterium</taxon>
    </lineage>
</organism>